<evidence type="ECO:0000313" key="1">
    <source>
        <dbReference type="EMBL" id="PTF12002.1"/>
    </source>
</evidence>
<evidence type="ECO:0000313" key="2">
    <source>
        <dbReference type="Proteomes" id="UP000243350"/>
    </source>
</evidence>
<proteinExistence type="predicted"/>
<dbReference type="RefSeq" id="WP_107520411.1">
    <property type="nucleotide sequence ID" value="NZ_PYZH01000080.1"/>
</dbReference>
<gene>
    <name evidence="1" type="ORF">BUY48_10000</name>
</gene>
<organism evidence="1 2">
    <name type="scientific">Staphylococcus devriesei</name>
    <dbReference type="NCBI Taxonomy" id="586733"/>
    <lineage>
        <taxon>Bacteria</taxon>
        <taxon>Bacillati</taxon>
        <taxon>Bacillota</taxon>
        <taxon>Bacilli</taxon>
        <taxon>Bacillales</taxon>
        <taxon>Staphylococcaceae</taxon>
        <taxon>Staphylococcus</taxon>
    </lineage>
</organism>
<reference evidence="1 2" key="1">
    <citation type="journal article" date="2016" name="Front. Microbiol.">
        <title>Comprehensive Phylogenetic Analysis of Bovine Non-aureus Staphylococci Species Based on Whole-Genome Sequencing.</title>
        <authorList>
            <person name="Naushad S."/>
            <person name="Barkema H.W."/>
            <person name="Luby C."/>
            <person name="Condas L.A."/>
            <person name="Nobrega D.B."/>
            <person name="Carson D.A."/>
            <person name="De Buck J."/>
        </authorList>
    </citation>
    <scope>NUCLEOTIDE SEQUENCE [LARGE SCALE GENOMIC DNA]</scope>
    <source>
        <strain evidence="1 2">SNUC 4143</strain>
    </source>
</reference>
<comment type="caution">
    <text evidence="1">The sequence shown here is derived from an EMBL/GenBank/DDBJ whole genome shotgun (WGS) entry which is preliminary data.</text>
</comment>
<protein>
    <recommendedName>
        <fullName evidence="3">Phage protein</fullName>
    </recommendedName>
</protein>
<name>A0A2T4KT19_9STAP</name>
<accession>A0A2T4KT19</accession>
<sequence length="72" mass="8743">MGLRDKFYLFDNKGNKMLSVIPRNHDGLYRVSGIIRTYYEGKRWFLNKDELEIFIKNENLNRGYQTSLFEYL</sequence>
<dbReference type="AlphaFoldDB" id="A0A2T4KT19"/>
<dbReference type="Proteomes" id="UP000243350">
    <property type="component" value="Unassembled WGS sequence"/>
</dbReference>
<evidence type="ECO:0008006" key="3">
    <source>
        <dbReference type="Google" id="ProtNLM"/>
    </source>
</evidence>
<dbReference type="EMBL" id="PYZH01000080">
    <property type="protein sequence ID" value="PTF12002.1"/>
    <property type="molecule type" value="Genomic_DNA"/>
</dbReference>